<gene>
    <name evidence="1" type="ORF">T01_5523</name>
</gene>
<protein>
    <submittedName>
        <fullName evidence="1">Uncharacterized protein</fullName>
    </submittedName>
</protein>
<reference evidence="1 2" key="1">
    <citation type="submission" date="2015-01" db="EMBL/GenBank/DDBJ databases">
        <title>Evolution of Trichinella species and genotypes.</title>
        <authorList>
            <person name="Korhonen P.K."/>
            <person name="Edoardo P."/>
            <person name="Giuseppe L.R."/>
            <person name="Gasser R.B."/>
        </authorList>
    </citation>
    <scope>NUCLEOTIDE SEQUENCE [LARGE SCALE GENOMIC DNA]</scope>
    <source>
        <strain evidence="1">ISS3</strain>
    </source>
</reference>
<evidence type="ECO:0000313" key="2">
    <source>
        <dbReference type="Proteomes" id="UP000054776"/>
    </source>
</evidence>
<dbReference type="EMBL" id="JYDH01000010">
    <property type="protein sequence ID" value="KRY40960.1"/>
    <property type="molecule type" value="Genomic_DNA"/>
</dbReference>
<accession>A0A0V1BVF0</accession>
<dbReference type="AlphaFoldDB" id="A0A0V1BVF0"/>
<organism evidence="1 2">
    <name type="scientific">Trichinella spiralis</name>
    <name type="common">Trichina worm</name>
    <dbReference type="NCBI Taxonomy" id="6334"/>
    <lineage>
        <taxon>Eukaryota</taxon>
        <taxon>Metazoa</taxon>
        <taxon>Ecdysozoa</taxon>
        <taxon>Nematoda</taxon>
        <taxon>Enoplea</taxon>
        <taxon>Dorylaimia</taxon>
        <taxon>Trichinellida</taxon>
        <taxon>Trichinellidae</taxon>
        <taxon>Trichinella</taxon>
    </lineage>
</organism>
<name>A0A0V1BVF0_TRISP</name>
<comment type="caution">
    <text evidence="1">The sequence shown here is derived from an EMBL/GenBank/DDBJ whole genome shotgun (WGS) entry which is preliminary data.</text>
</comment>
<keyword evidence="2" id="KW-1185">Reference proteome</keyword>
<proteinExistence type="predicted"/>
<dbReference type="InParanoid" id="A0A0V1BVF0"/>
<dbReference type="Proteomes" id="UP000054776">
    <property type="component" value="Unassembled WGS sequence"/>
</dbReference>
<evidence type="ECO:0000313" key="1">
    <source>
        <dbReference type="EMBL" id="KRY40960.1"/>
    </source>
</evidence>
<sequence>MLPAVAYKTLKANRNVNILLYSSSNILRTVSNPAYPNSLRCDGKNCLEWVAAMPPSLGGAGGSCYRFSSGQTLTGVPTISLRDKE</sequence>